<keyword evidence="3" id="KW-1185">Reference proteome</keyword>
<evidence type="ECO:0000313" key="2">
    <source>
        <dbReference type="EMBL" id="KAF4975941.1"/>
    </source>
</evidence>
<evidence type="ECO:0000256" key="1">
    <source>
        <dbReference type="SAM" id="MobiDB-lite"/>
    </source>
</evidence>
<feature type="compositionally biased region" description="Basic residues" evidence="1">
    <location>
        <begin position="207"/>
        <end position="230"/>
    </location>
</feature>
<dbReference type="EMBL" id="JABEYC010000587">
    <property type="protein sequence ID" value="KAF4975941.1"/>
    <property type="molecule type" value="Genomic_DNA"/>
</dbReference>
<feature type="region of interest" description="Disordered" evidence="1">
    <location>
        <begin position="195"/>
        <end position="236"/>
    </location>
</feature>
<gene>
    <name evidence="2" type="ORF">FZEAL_7335</name>
</gene>
<organism evidence="2 3">
    <name type="scientific">Fusarium zealandicum</name>
    <dbReference type="NCBI Taxonomy" id="1053134"/>
    <lineage>
        <taxon>Eukaryota</taxon>
        <taxon>Fungi</taxon>
        <taxon>Dikarya</taxon>
        <taxon>Ascomycota</taxon>
        <taxon>Pezizomycotina</taxon>
        <taxon>Sordariomycetes</taxon>
        <taxon>Hypocreomycetidae</taxon>
        <taxon>Hypocreales</taxon>
        <taxon>Nectriaceae</taxon>
        <taxon>Fusarium</taxon>
        <taxon>Fusarium staphyleae species complex</taxon>
    </lineage>
</organism>
<accession>A0A8H4UGR0</accession>
<dbReference type="Proteomes" id="UP000635477">
    <property type="component" value="Unassembled WGS sequence"/>
</dbReference>
<comment type="caution">
    <text evidence="2">The sequence shown here is derived from an EMBL/GenBank/DDBJ whole genome shotgun (WGS) entry which is preliminary data.</text>
</comment>
<feature type="compositionally biased region" description="Low complexity" evidence="1">
    <location>
        <begin position="319"/>
        <end position="330"/>
    </location>
</feature>
<protein>
    <submittedName>
        <fullName evidence="2">Uncharacterized protein</fullName>
    </submittedName>
</protein>
<feature type="compositionally biased region" description="Pro residues" evidence="1">
    <location>
        <begin position="430"/>
        <end position="441"/>
    </location>
</feature>
<feature type="compositionally biased region" description="Pro residues" evidence="1">
    <location>
        <begin position="366"/>
        <end position="388"/>
    </location>
</feature>
<sequence>MPYNSSDPQAYQPRAPLSGAPMPQHSRAPAGFPAGMPAAMPQSSHATMRLNPQSHLPPSPPVNAVPRDLRPTGRAEISDIRSTRFTEADACEYLSTYKVMRFEKAANFYAVDDEGYPIKSTWEKTTRTEQTDLPQQEVSQRVRQLNRETKRVPEKKAAQILPIQRQLERARDDLTARDPDHRFCHNLVQFETKRREVDDRYVESVSSRHRKDRRDRKHEKYRKHSKRSRPHPTEPEAIIAYYKRMPAPGQSGLRMLEEWERQQRMKHEMAMMPPVQHPHPHSRPGGSPQAHHPGPSQFAPSAPLRPSAPAMDPRMNNQPMSTMPAMPAMPRQLNHPPPRAQPPRQVDMSDDEEHRGRDPTLARQGNPPPPAAFAPRPGVPPPSLPAAIPPKAGHPFPPPPKLPAVSFPPRQGVAPPPPTNMPAVNLPTKGPLPAPKLPSPIRPANAEGPQPRPGFPAAPPPGRSGPA</sequence>
<dbReference type="AlphaFoldDB" id="A0A8H4UGR0"/>
<feature type="region of interest" description="Disordered" evidence="1">
    <location>
        <begin position="273"/>
        <end position="467"/>
    </location>
</feature>
<feature type="compositionally biased region" description="Low complexity" evidence="1">
    <location>
        <begin position="28"/>
        <end position="41"/>
    </location>
</feature>
<feature type="region of interest" description="Disordered" evidence="1">
    <location>
        <begin position="1"/>
        <end position="68"/>
    </location>
</feature>
<reference evidence="2" key="1">
    <citation type="journal article" date="2020" name="BMC Genomics">
        <title>Correction to: Identification and distribution of gene clusters required for synthesis of sphingolipid metabolism inhibitors in diverse species of the filamentous fungus Fusarium.</title>
        <authorList>
            <person name="Kim H.S."/>
            <person name="Lohmar J.M."/>
            <person name="Busman M."/>
            <person name="Brown D.W."/>
            <person name="Naumann T.A."/>
            <person name="Divon H.H."/>
            <person name="Lysoe E."/>
            <person name="Uhlig S."/>
            <person name="Proctor R.H."/>
        </authorList>
    </citation>
    <scope>NUCLEOTIDE SEQUENCE</scope>
    <source>
        <strain evidence="2">NRRL 22465</strain>
    </source>
</reference>
<reference evidence="2" key="2">
    <citation type="submission" date="2020-05" db="EMBL/GenBank/DDBJ databases">
        <authorList>
            <person name="Kim H.-S."/>
            <person name="Proctor R.H."/>
            <person name="Brown D.W."/>
        </authorList>
    </citation>
    <scope>NUCLEOTIDE SEQUENCE</scope>
    <source>
        <strain evidence="2">NRRL 22465</strain>
    </source>
</reference>
<dbReference type="OrthoDB" id="3440029at2759"/>
<evidence type="ECO:0000313" key="3">
    <source>
        <dbReference type="Proteomes" id="UP000635477"/>
    </source>
</evidence>
<proteinExistence type="predicted"/>
<feature type="compositionally biased region" description="Polar residues" evidence="1">
    <location>
        <begin position="42"/>
        <end position="54"/>
    </location>
</feature>
<feature type="non-terminal residue" evidence="2">
    <location>
        <position position="467"/>
    </location>
</feature>
<name>A0A8H4UGR0_9HYPO</name>
<dbReference type="PRINTS" id="PR01217">
    <property type="entry name" value="PRICHEXTENSN"/>
</dbReference>
<feature type="compositionally biased region" description="Pro residues" evidence="1">
    <location>
        <begin position="450"/>
        <end position="467"/>
    </location>
</feature>
<feature type="compositionally biased region" description="Low complexity" evidence="1">
    <location>
        <begin position="299"/>
        <end position="310"/>
    </location>
</feature>